<keyword evidence="8" id="KW-0812">Transmembrane</keyword>
<comment type="similarity">
    <text evidence="2">Belongs to the FAM3 family.</text>
</comment>
<organism evidence="10">
    <name type="scientific">Iconisemion striatum</name>
    <dbReference type="NCBI Taxonomy" id="60296"/>
    <lineage>
        <taxon>Eukaryota</taxon>
        <taxon>Metazoa</taxon>
        <taxon>Chordata</taxon>
        <taxon>Craniata</taxon>
        <taxon>Vertebrata</taxon>
        <taxon>Euteleostomi</taxon>
        <taxon>Actinopterygii</taxon>
        <taxon>Neopterygii</taxon>
        <taxon>Teleostei</taxon>
        <taxon>Neoteleostei</taxon>
        <taxon>Acanthomorphata</taxon>
        <taxon>Ovalentaria</taxon>
        <taxon>Atherinomorphae</taxon>
        <taxon>Cyprinodontiformes</taxon>
        <taxon>Nothobranchiidae</taxon>
        <taxon>Iconisemion</taxon>
    </lineage>
</organism>
<feature type="domain" description="ILEI/PANDER" evidence="9">
    <location>
        <begin position="162"/>
        <end position="248"/>
    </location>
</feature>
<keyword evidence="6" id="KW-1015">Disulfide bond</keyword>
<proteinExistence type="inferred from homology"/>
<evidence type="ECO:0000313" key="10">
    <source>
        <dbReference type="EMBL" id="SBP26975.1"/>
    </source>
</evidence>
<dbReference type="PROSITE" id="PS52031">
    <property type="entry name" value="GG_LECTIN"/>
    <property type="match status" value="1"/>
</dbReference>
<evidence type="ECO:0000256" key="8">
    <source>
        <dbReference type="SAM" id="Phobius"/>
    </source>
</evidence>
<keyword evidence="3" id="KW-0964">Secreted</keyword>
<evidence type="ECO:0000259" key="9">
    <source>
        <dbReference type="Pfam" id="PF15711"/>
    </source>
</evidence>
<evidence type="ECO:0000256" key="6">
    <source>
        <dbReference type="ARBA" id="ARBA00023157"/>
    </source>
</evidence>
<evidence type="ECO:0000256" key="5">
    <source>
        <dbReference type="ARBA" id="ARBA00022734"/>
    </source>
</evidence>
<dbReference type="InterPro" id="IPR039475">
    <property type="entry name" value="ILEI_FAM3C"/>
</dbReference>
<dbReference type="EMBL" id="HADW01000613">
    <property type="protein sequence ID" value="SBP02013.1"/>
    <property type="molecule type" value="Transcribed_RNA"/>
</dbReference>
<keyword evidence="8" id="KW-1133">Transmembrane helix</keyword>
<gene>
    <name evidence="10" type="primary">OLA.7985</name>
</gene>
<dbReference type="InterPro" id="IPR039220">
    <property type="entry name" value="FAM3"/>
</dbReference>
<dbReference type="Pfam" id="PF15711">
    <property type="entry name" value="ILEI"/>
    <property type="match status" value="1"/>
</dbReference>
<dbReference type="AlphaFoldDB" id="A0A1A7YAK5"/>
<keyword evidence="8" id="KW-0472">Membrane</keyword>
<evidence type="ECO:0000256" key="1">
    <source>
        <dbReference type="ARBA" id="ARBA00004613"/>
    </source>
</evidence>
<dbReference type="EMBL" id="HADX01004743">
    <property type="protein sequence ID" value="SBP26975.1"/>
    <property type="molecule type" value="Transcribed_RNA"/>
</dbReference>
<dbReference type="PANTHER" id="PTHR14592">
    <property type="entry name" value="UNCHARACTERIZED FAM3"/>
    <property type="match status" value="1"/>
</dbReference>
<evidence type="ECO:0000256" key="3">
    <source>
        <dbReference type="ARBA" id="ARBA00022525"/>
    </source>
</evidence>
<name>A0A1A7YAK5_9TELE</name>
<protein>
    <recommendedName>
        <fullName evidence="9">ILEI/PANDER domain-containing protein</fullName>
    </recommendedName>
</protein>
<reference evidence="10" key="1">
    <citation type="submission" date="2016-05" db="EMBL/GenBank/DDBJ databases">
        <authorList>
            <person name="Lavstsen T."/>
            <person name="Jespersen J.S."/>
        </authorList>
    </citation>
    <scope>NUCLEOTIDE SEQUENCE</scope>
    <source>
        <tissue evidence="10">Brain</tissue>
    </source>
</reference>
<keyword evidence="5 7" id="KW-0430">Lectin</keyword>
<reference evidence="10" key="2">
    <citation type="submission" date="2016-06" db="EMBL/GenBank/DDBJ databases">
        <title>The genome of a short-lived fish provides insights into sex chromosome evolution and the genetic control of aging.</title>
        <authorList>
            <person name="Reichwald K."/>
            <person name="Felder M."/>
            <person name="Petzold A."/>
            <person name="Koch P."/>
            <person name="Groth M."/>
            <person name="Platzer M."/>
        </authorList>
    </citation>
    <scope>NUCLEOTIDE SEQUENCE</scope>
    <source>
        <tissue evidence="10">Brain</tissue>
    </source>
</reference>
<dbReference type="CDD" id="cd13940">
    <property type="entry name" value="ILEI_FAM3C"/>
    <property type="match status" value="1"/>
</dbReference>
<dbReference type="InterPro" id="IPR039477">
    <property type="entry name" value="ILEI/PANDER_dom"/>
</dbReference>
<accession>A0A1A7YAK5</accession>
<feature type="transmembrane region" description="Helical" evidence="8">
    <location>
        <begin position="65"/>
        <end position="87"/>
    </location>
</feature>
<dbReference type="GO" id="GO:0030246">
    <property type="term" value="F:carbohydrate binding"/>
    <property type="evidence" value="ECO:0007669"/>
    <property type="project" value="UniProtKB-UniRule"/>
</dbReference>
<evidence type="ECO:0000256" key="4">
    <source>
        <dbReference type="ARBA" id="ARBA00022729"/>
    </source>
</evidence>
<sequence>MPPPHTPPSNSQQLLIGCHLEAQVEPDHPVCFGVSRSPRSERQQDMFTIRVGKSHTTRRWNLLRWFLQAALVLILLVVVLVVLLQLYSDPSKALTKDGSTSSQTSSSWTSSQSDRTCLMKKSCPYDHYSFFLQSGAANVVPPKICINNNLIVGTVLNNAGVGINVVTLNGKTGEVLNSDHFDMYSGDVETLIKFLKSIETGSVVLMASYDEPATKLNDEARKLIADLGSSAIQTLGFRDTWVFVGGKGTSVESSMEKHVKNDQTSNKYDQWPELVQLEGCIPKYLD</sequence>
<dbReference type="GO" id="GO:0005576">
    <property type="term" value="C:extracellular region"/>
    <property type="evidence" value="ECO:0007669"/>
    <property type="project" value="UniProtKB-SubCell"/>
</dbReference>
<evidence type="ECO:0000256" key="7">
    <source>
        <dbReference type="PROSITE-ProRule" id="PRU01375"/>
    </source>
</evidence>
<evidence type="ECO:0000256" key="2">
    <source>
        <dbReference type="ARBA" id="ARBA00010905"/>
    </source>
</evidence>
<comment type="subcellular location">
    <subcellularLocation>
        <location evidence="1">Secreted</location>
    </subcellularLocation>
</comment>
<keyword evidence="4" id="KW-0732">Signal</keyword>